<dbReference type="EMBL" id="FN649732">
    <property type="protein sequence ID" value="CBJ26476.1"/>
    <property type="molecule type" value="Genomic_DNA"/>
</dbReference>
<dbReference type="InParanoid" id="D7FXN5"/>
<dbReference type="Gene3D" id="3.30.70.330">
    <property type="match status" value="1"/>
</dbReference>
<sequence length="93" mass="10249">MGDRDTPSHGLFVSDLPSDITEKELERLFAGCHGFESCRVRKDKNEHDVGFVDFLDTESATIAKERFKGHVFRGHPIGAEATATRTTTASSPI</sequence>
<dbReference type="GO" id="GO:0003723">
    <property type="term" value="F:RNA binding"/>
    <property type="evidence" value="ECO:0007669"/>
    <property type="project" value="UniProtKB-UniRule"/>
</dbReference>
<feature type="domain" description="RRM" evidence="3">
    <location>
        <begin position="9"/>
        <end position="84"/>
    </location>
</feature>
<dbReference type="SUPFAM" id="SSF54928">
    <property type="entry name" value="RNA-binding domain, RBD"/>
    <property type="match status" value="1"/>
</dbReference>
<evidence type="ECO:0000313" key="5">
    <source>
        <dbReference type="Proteomes" id="UP000002630"/>
    </source>
</evidence>
<evidence type="ECO:0000256" key="1">
    <source>
        <dbReference type="ARBA" id="ARBA00022884"/>
    </source>
</evidence>
<dbReference type="SMART" id="SM00360">
    <property type="entry name" value="RRM"/>
    <property type="match status" value="1"/>
</dbReference>
<dbReference type="Pfam" id="PF00076">
    <property type="entry name" value="RRM_1"/>
    <property type="match status" value="1"/>
</dbReference>
<dbReference type="AlphaFoldDB" id="D7FXN5"/>
<dbReference type="Proteomes" id="UP000002630">
    <property type="component" value="Linkage Group LG07"/>
</dbReference>
<dbReference type="InterPro" id="IPR012677">
    <property type="entry name" value="Nucleotide-bd_a/b_plait_sf"/>
</dbReference>
<dbReference type="InterPro" id="IPR000504">
    <property type="entry name" value="RRM_dom"/>
</dbReference>
<dbReference type="InterPro" id="IPR035979">
    <property type="entry name" value="RBD_domain_sf"/>
</dbReference>
<dbReference type="CDD" id="cd00590">
    <property type="entry name" value="RRM_SF"/>
    <property type="match status" value="1"/>
</dbReference>
<dbReference type="EMBL" id="FN648520">
    <property type="protein sequence ID" value="CBJ26476.1"/>
    <property type="molecule type" value="Genomic_DNA"/>
</dbReference>
<evidence type="ECO:0000256" key="2">
    <source>
        <dbReference type="PROSITE-ProRule" id="PRU00176"/>
    </source>
</evidence>
<keyword evidence="1 2" id="KW-0694">RNA-binding</keyword>
<dbReference type="OMA" id="CHGFESC"/>
<keyword evidence="5" id="KW-1185">Reference proteome</keyword>
<reference evidence="4 5" key="1">
    <citation type="journal article" date="2010" name="Nature">
        <title>The Ectocarpus genome and the independent evolution of multicellularity in brown algae.</title>
        <authorList>
            <person name="Cock J.M."/>
            <person name="Sterck L."/>
            <person name="Rouze P."/>
            <person name="Scornet D."/>
            <person name="Allen A.E."/>
            <person name="Amoutzias G."/>
            <person name="Anthouard V."/>
            <person name="Artiguenave F."/>
            <person name="Aury J.M."/>
            <person name="Badger J.H."/>
            <person name="Beszteri B."/>
            <person name="Billiau K."/>
            <person name="Bonnet E."/>
            <person name="Bothwell J.H."/>
            <person name="Bowler C."/>
            <person name="Boyen C."/>
            <person name="Brownlee C."/>
            <person name="Carrano C.J."/>
            <person name="Charrier B."/>
            <person name="Cho G.Y."/>
            <person name="Coelho S.M."/>
            <person name="Collen J."/>
            <person name="Corre E."/>
            <person name="Da Silva C."/>
            <person name="Delage L."/>
            <person name="Delaroque N."/>
            <person name="Dittami S.M."/>
            <person name="Doulbeau S."/>
            <person name="Elias M."/>
            <person name="Farnham G."/>
            <person name="Gachon C.M."/>
            <person name="Gschloessl B."/>
            <person name="Heesch S."/>
            <person name="Jabbari K."/>
            <person name="Jubin C."/>
            <person name="Kawai H."/>
            <person name="Kimura K."/>
            <person name="Kloareg B."/>
            <person name="Kupper F.C."/>
            <person name="Lang D."/>
            <person name="Le Bail A."/>
            <person name="Leblanc C."/>
            <person name="Lerouge P."/>
            <person name="Lohr M."/>
            <person name="Lopez P.J."/>
            <person name="Martens C."/>
            <person name="Maumus F."/>
            <person name="Michel G."/>
            <person name="Miranda-Saavedra D."/>
            <person name="Morales J."/>
            <person name="Moreau H."/>
            <person name="Motomura T."/>
            <person name="Nagasato C."/>
            <person name="Napoli C.A."/>
            <person name="Nelson D.R."/>
            <person name="Nyvall-Collen P."/>
            <person name="Peters A.F."/>
            <person name="Pommier C."/>
            <person name="Potin P."/>
            <person name="Poulain J."/>
            <person name="Quesneville H."/>
            <person name="Read B."/>
            <person name="Rensing S.A."/>
            <person name="Ritter A."/>
            <person name="Rousvoal S."/>
            <person name="Samanta M."/>
            <person name="Samson G."/>
            <person name="Schroeder D.C."/>
            <person name="Segurens B."/>
            <person name="Strittmatter M."/>
            <person name="Tonon T."/>
            <person name="Tregear J.W."/>
            <person name="Valentin K."/>
            <person name="von Dassow P."/>
            <person name="Yamagishi T."/>
            <person name="Van de Peer Y."/>
            <person name="Wincker P."/>
        </authorList>
    </citation>
    <scope>NUCLEOTIDE SEQUENCE [LARGE SCALE GENOMIC DNA]</scope>
    <source>
        <strain evidence="5">Ec32 / CCAP1310/4</strain>
    </source>
</reference>
<protein>
    <recommendedName>
        <fullName evidence="3">RRM domain-containing protein</fullName>
    </recommendedName>
</protein>
<dbReference type="eggNOG" id="ENOG502T2FC">
    <property type="taxonomic scope" value="Eukaryota"/>
</dbReference>
<evidence type="ECO:0000313" key="4">
    <source>
        <dbReference type="EMBL" id="CBJ26476.1"/>
    </source>
</evidence>
<proteinExistence type="predicted"/>
<gene>
    <name evidence="4" type="ORF">Esi_0033_0131</name>
</gene>
<dbReference type="PROSITE" id="PS50102">
    <property type="entry name" value="RRM"/>
    <property type="match status" value="1"/>
</dbReference>
<dbReference type="OrthoDB" id="431169at2759"/>
<accession>D7FXN5</accession>
<evidence type="ECO:0000259" key="3">
    <source>
        <dbReference type="PROSITE" id="PS50102"/>
    </source>
</evidence>
<name>D7FXN5_ECTSI</name>
<dbReference type="PANTHER" id="PTHR10501">
    <property type="entry name" value="U1 SMALL NUCLEAR RIBONUCLEOPROTEIN A/U2 SMALL NUCLEAR RIBONUCLEOPROTEIN B"/>
    <property type="match status" value="1"/>
</dbReference>
<organism evidence="4 5">
    <name type="scientific">Ectocarpus siliculosus</name>
    <name type="common">Brown alga</name>
    <name type="synonym">Conferva siliculosa</name>
    <dbReference type="NCBI Taxonomy" id="2880"/>
    <lineage>
        <taxon>Eukaryota</taxon>
        <taxon>Sar</taxon>
        <taxon>Stramenopiles</taxon>
        <taxon>Ochrophyta</taxon>
        <taxon>PX clade</taxon>
        <taxon>Phaeophyceae</taxon>
        <taxon>Ectocarpales</taxon>
        <taxon>Ectocarpaceae</taxon>
        <taxon>Ectocarpus</taxon>
    </lineage>
</organism>